<dbReference type="InterPro" id="IPR023210">
    <property type="entry name" value="NADP_OxRdtase_dom"/>
</dbReference>
<dbReference type="Proteomes" id="UP000823883">
    <property type="component" value="Unassembled WGS sequence"/>
</dbReference>
<reference evidence="3" key="2">
    <citation type="submission" date="2021-04" db="EMBL/GenBank/DDBJ databases">
        <authorList>
            <person name="Gilroy R."/>
        </authorList>
    </citation>
    <scope>NUCLEOTIDE SEQUENCE</scope>
    <source>
        <strain evidence="3">CHK183-5548</strain>
    </source>
</reference>
<dbReference type="PRINTS" id="PR00069">
    <property type="entry name" value="ALDKETRDTASE"/>
</dbReference>
<dbReference type="InterPro" id="IPR020471">
    <property type="entry name" value="AKR"/>
</dbReference>
<evidence type="ECO:0000256" key="1">
    <source>
        <dbReference type="ARBA" id="ARBA00023002"/>
    </source>
</evidence>
<organism evidence="3 4">
    <name type="scientific">Candidatus Lachnoclostridium pullistercoris</name>
    <dbReference type="NCBI Taxonomy" id="2838632"/>
    <lineage>
        <taxon>Bacteria</taxon>
        <taxon>Bacillati</taxon>
        <taxon>Bacillota</taxon>
        <taxon>Clostridia</taxon>
        <taxon>Lachnospirales</taxon>
        <taxon>Lachnospiraceae</taxon>
    </lineage>
</organism>
<dbReference type="AlphaFoldDB" id="A0A9D2PDK4"/>
<dbReference type="FunFam" id="3.20.20.100:FF:000004">
    <property type="entry name" value="Oxidoreductase, aldo/keto reductase"/>
    <property type="match status" value="1"/>
</dbReference>
<accession>A0A9D2PDK4</accession>
<feature type="domain" description="NADP-dependent oxidoreductase" evidence="2">
    <location>
        <begin position="16"/>
        <end position="313"/>
    </location>
</feature>
<evidence type="ECO:0000313" key="3">
    <source>
        <dbReference type="EMBL" id="HJC46878.1"/>
    </source>
</evidence>
<dbReference type="PANTHER" id="PTHR43364">
    <property type="entry name" value="NADH-SPECIFIC METHYLGLYOXAL REDUCTASE-RELATED"/>
    <property type="match status" value="1"/>
</dbReference>
<evidence type="ECO:0000259" key="2">
    <source>
        <dbReference type="Pfam" id="PF00248"/>
    </source>
</evidence>
<dbReference type="PANTHER" id="PTHR43364:SF4">
    <property type="entry name" value="NAD(P)-LINKED OXIDOREDUCTASE SUPERFAMILY PROTEIN"/>
    <property type="match status" value="1"/>
</dbReference>
<proteinExistence type="predicted"/>
<sequence length="348" mass="38882">MQYTKLGTSDLTVSRICMGCMGFGDPHNGQHSWTLDEEHSRGIIRRGLELGVNFFDTAVGYQSGTSEQYLGRALRDFAERDKVVVATKFLPRTQEEIAAGITGQQHIQNMIDTSLRNLGMDYVDLYIYHMWDYETPLYDILDGLNRAVQAGKVRYIGISNCFAYQLAKANALAEKEGFAKFVSVQNHYNLIFREEEREMAKLCAEDSIAMTPYSSLAGGRLSRHPGETSKRLQEDSYAKFKYDATAKQDQAVIDRVAELAEKRGVSMTEISLAWLLTKVTAPVVGATKMHHIEGAAKAADLELTPEESAYLEEPYIPHKLVGVMAQNTPAAAKEQHVWSTGNQEIQGR</sequence>
<reference evidence="3" key="1">
    <citation type="journal article" date="2021" name="PeerJ">
        <title>Extensive microbial diversity within the chicken gut microbiome revealed by metagenomics and culture.</title>
        <authorList>
            <person name="Gilroy R."/>
            <person name="Ravi A."/>
            <person name="Getino M."/>
            <person name="Pursley I."/>
            <person name="Horton D.L."/>
            <person name="Alikhan N.F."/>
            <person name="Baker D."/>
            <person name="Gharbi K."/>
            <person name="Hall N."/>
            <person name="Watson M."/>
            <person name="Adriaenssens E.M."/>
            <person name="Foster-Nyarko E."/>
            <person name="Jarju S."/>
            <person name="Secka A."/>
            <person name="Antonio M."/>
            <person name="Oren A."/>
            <person name="Chaudhuri R.R."/>
            <person name="La Ragione R."/>
            <person name="Hildebrand F."/>
            <person name="Pallen M.J."/>
        </authorList>
    </citation>
    <scope>NUCLEOTIDE SEQUENCE</scope>
    <source>
        <strain evidence="3">CHK183-5548</strain>
    </source>
</reference>
<dbReference type="EMBL" id="DWWL01000010">
    <property type="protein sequence ID" value="HJC46878.1"/>
    <property type="molecule type" value="Genomic_DNA"/>
</dbReference>
<keyword evidence="1" id="KW-0560">Oxidoreductase</keyword>
<gene>
    <name evidence="3" type="ORF">IAA04_02355</name>
</gene>
<dbReference type="Gene3D" id="3.20.20.100">
    <property type="entry name" value="NADP-dependent oxidoreductase domain"/>
    <property type="match status" value="1"/>
</dbReference>
<comment type="caution">
    <text evidence="3">The sequence shown here is derived from an EMBL/GenBank/DDBJ whole genome shotgun (WGS) entry which is preliminary data.</text>
</comment>
<dbReference type="CDD" id="cd19079">
    <property type="entry name" value="AKR_EcYajO-like"/>
    <property type="match status" value="1"/>
</dbReference>
<dbReference type="Pfam" id="PF00248">
    <property type="entry name" value="Aldo_ket_red"/>
    <property type="match status" value="1"/>
</dbReference>
<dbReference type="InterPro" id="IPR036812">
    <property type="entry name" value="NAD(P)_OxRdtase_dom_sf"/>
</dbReference>
<protein>
    <submittedName>
        <fullName evidence="3">Aldo/keto reductase</fullName>
    </submittedName>
</protein>
<dbReference type="GO" id="GO:0016491">
    <property type="term" value="F:oxidoreductase activity"/>
    <property type="evidence" value="ECO:0007669"/>
    <property type="project" value="UniProtKB-KW"/>
</dbReference>
<dbReference type="SUPFAM" id="SSF51430">
    <property type="entry name" value="NAD(P)-linked oxidoreductase"/>
    <property type="match status" value="1"/>
</dbReference>
<evidence type="ECO:0000313" key="4">
    <source>
        <dbReference type="Proteomes" id="UP000823883"/>
    </source>
</evidence>
<name>A0A9D2PDK4_9FIRM</name>
<dbReference type="InterPro" id="IPR050523">
    <property type="entry name" value="AKR_Detox_Biosynth"/>
</dbReference>
<dbReference type="GO" id="GO:0005829">
    <property type="term" value="C:cytosol"/>
    <property type="evidence" value="ECO:0007669"/>
    <property type="project" value="UniProtKB-ARBA"/>
</dbReference>